<dbReference type="Gene3D" id="2.40.37.10">
    <property type="entry name" value="Lyase, Ornithine Decarboxylase, Chain A, domain 1"/>
    <property type="match status" value="1"/>
</dbReference>
<keyword evidence="3 5" id="KW-0663">Pyridoxal phosphate</keyword>
<dbReference type="InterPro" id="IPR009006">
    <property type="entry name" value="Ala_racemase/Decarboxylase_C"/>
</dbReference>
<feature type="active site" description="Proton acceptor; specific for D-alanine" evidence="5">
    <location>
        <position position="44"/>
    </location>
</feature>
<organism evidence="9 10">
    <name type="scientific">Candidatus Faeciplasma gallinarum</name>
    <dbReference type="NCBI Taxonomy" id="2840799"/>
    <lineage>
        <taxon>Bacteria</taxon>
        <taxon>Bacillati</taxon>
        <taxon>Bacillota</taxon>
        <taxon>Clostridia</taxon>
        <taxon>Eubacteriales</taxon>
        <taxon>Oscillospiraceae</taxon>
        <taxon>Oscillospiraceae incertae sedis</taxon>
        <taxon>Candidatus Faeciplasma</taxon>
    </lineage>
</organism>
<evidence type="ECO:0000256" key="6">
    <source>
        <dbReference type="PIRSR" id="PIRSR600821-50"/>
    </source>
</evidence>
<dbReference type="PANTHER" id="PTHR30511:SF0">
    <property type="entry name" value="ALANINE RACEMASE, CATABOLIC-RELATED"/>
    <property type="match status" value="1"/>
</dbReference>
<feature type="active site" description="Proton acceptor; specific for L-alanine" evidence="5">
    <location>
        <position position="276"/>
    </location>
</feature>
<dbReference type="PRINTS" id="PR00992">
    <property type="entry name" value="ALARACEMASE"/>
</dbReference>
<feature type="domain" description="Alanine racemase C-terminal" evidence="8">
    <location>
        <begin position="255"/>
        <end position="383"/>
    </location>
</feature>
<reference evidence="9" key="1">
    <citation type="submission" date="2020-10" db="EMBL/GenBank/DDBJ databases">
        <authorList>
            <person name="Gilroy R."/>
        </authorList>
    </citation>
    <scope>NUCLEOTIDE SEQUENCE</scope>
    <source>
        <strain evidence="9">CHK157-1446</strain>
    </source>
</reference>
<dbReference type="CDD" id="cd00430">
    <property type="entry name" value="PLPDE_III_AR"/>
    <property type="match status" value="1"/>
</dbReference>
<evidence type="ECO:0000256" key="4">
    <source>
        <dbReference type="ARBA" id="ARBA00023235"/>
    </source>
</evidence>
<dbReference type="SUPFAM" id="SSF51419">
    <property type="entry name" value="PLP-binding barrel"/>
    <property type="match status" value="1"/>
</dbReference>
<reference evidence="9" key="2">
    <citation type="journal article" date="2021" name="PeerJ">
        <title>Extensive microbial diversity within the chicken gut microbiome revealed by metagenomics and culture.</title>
        <authorList>
            <person name="Gilroy R."/>
            <person name="Ravi A."/>
            <person name="Getino M."/>
            <person name="Pursley I."/>
            <person name="Horton D.L."/>
            <person name="Alikhan N.F."/>
            <person name="Baker D."/>
            <person name="Gharbi K."/>
            <person name="Hall N."/>
            <person name="Watson M."/>
            <person name="Adriaenssens E.M."/>
            <person name="Foster-Nyarko E."/>
            <person name="Jarju S."/>
            <person name="Secka A."/>
            <person name="Antonio M."/>
            <person name="Oren A."/>
            <person name="Chaudhuri R.R."/>
            <person name="La Ragione R."/>
            <person name="Hildebrand F."/>
            <person name="Pallen M.J."/>
        </authorList>
    </citation>
    <scope>NUCLEOTIDE SEQUENCE</scope>
    <source>
        <strain evidence="9">CHK157-1446</strain>
    </source>
</reference>
<dbReference type="SMART" id="SM01005">
    <property type="entry name" value="Ala_racemase_C"/>
    <property type="match status" value="1"/>
</dbReference>
<dbReference type="Proteomes" id="UP000823982">
    <property type="component" value="Unassembled WGS sequence"/>
</dbReference>
<feature type="modified residue" description="N6-(pyridoxal phosphate)lysine" evidence="5 6">
    <location>
        <position position="44"/>
    </location>
</feature>
<feature type="binding site" evidence="5 7">
    <location>
        <position position="324"/>
    </location>
    <ligand>
        <name>substrate</name>
    </ligand>
</feature>
<sequence length="389" mass="42388">MSNINTKHTLKRAWAQIHLDRLRKNFDLCRGLLSGGCEAVCVVKANCYGHGAGGVIPCLEKAGAKWYAVSNLIEAIELRELGVKGSIIILGYTPPENAPQLAEYDIIQAITEYEYAEKLCRAVGGGEKIRCHIAVDTGMTRIGIRRGSVLELADECERIAALDGIGVEGIFTHLSVADSDSEEDNLYTARQTELICSLKEELSRRGKGGWCMHFLNSAGAAYHFDPRSELARIGIMLYGLKPDGKRELALPIEPVMELKACVSQVKTVEAGVSVSYGRTFVTERPTKIATVSIGYADGYPRALSNRARVIVRGKYAKVIGRVCMDQLMIDVSGIDGVREGDIVTLFGRDGDLSVTADELAAMYGSIGYELVCGISQRVPRIYLDGEKTC</sequence>
<evidence type="ECO:0000256" key="7">
    <source>
        <dbReference type="PIRSR" id="PIRSR600821-52"/>
    </source>
</evidence>
<dbReference type="Pfam" id="PF01168">
    <property type="entry name" value="Ala_racemase_N"/>
    <property type="match status" value="1"/>
</dbReference>
<protein>
    <recommendedName>
        <fullName evidence="5">Alanine racemase</fullName>
        <ecNumber evidence="5">5.1.1.1</ecNumber>
    </recommendedName>
</protein>
<evidence type="ECO:0000259" key="8">
    <source>
        <dbReference type="SMART" id="SM01005"/>
    </source>
</evidence>
<comment type="similarity">
    <text evidence="5">Belongs to the alanine racemase family.</text>
</comment>
<dbReference type="GO" id="GO:0030170">
    <property type="term" value="F:pyridoxal phosphate binding"/>
    <property type="evidence" value="ECO:0007669"/>
    <property type="project" value="UniProtKB-UniRule"/>
</dbReference>
<dbReference type="InterPro" id="IPR001608">
    <property type="entry name" value="Ala_racemase_N"/>
</dbReference>
<dbReference type="Pfam" id="PF00842">
    <property type="entry name" value="Ala_racemase_C"/>
    <property type="match status" value="1"/>
</dbReference>
<dbReference type="InterPro" id="IPR011079">
    <property type="entry name" value="Ala_racemase_C"/>
</dbReference>
<evidence type="ECO:0000256" key="2">
    <source>
        <dbReference type="ARBA" id="ARBA00001933"/>
    </source>
</evidence>
<dbReference type="GO" id="GO:0005829">
    <property type="term" value="C:cytosol"/>
    <property type="evidence" value="ECO:0007669"/>
    <property type="project" value="TreeGrafter"/>
</dbReference>
<dbReference type="EMBL" id="DVIR01000008">
    <property type="protein sequence ID" value="HIS23992.1"/>
    <property type="molecule type" value="Genomic_DNA"/>
</dbReference>
<keyword evidence="4 5" id="KW-0413">Isomerase</keyword>
<comment type="catalytic activity">
    <reaction evidence="1 5">
        <text>L-alanine = D-alanine</text>
        <dbReference type="Rhea" id="RHEA:20249"/>
        <dbReference type="ChEBI" id="CHEBI:57416"/>
        <dbReference type="ChEBI" id="CHEBI:57972"/>
        <dbReference type="EC" id="5.1.1.1"/>
    </reaction>
</comment>
<dbReference type="GO" id="GO:0030632">
    <property type="term" value="P:D-alanine biosynthetic process"/>
    <property type="evidence" value="ECO:0007669"/>
    <property type="project" value="UniProtKB-UniRule"/>
</dbReference>
<comment type="cofactor">
    <cofactor evidence="2 5 6">
        <name>pyridoxal 5'-phosphate</name>
        <dbReference type="ChEBI" id="CHEBI:597326"/>
    </cofactor>
</comment>
<evidence type="ECO:0000313" key="9">
    <source>
        <dbReference type="EMBL" id="HIS23992.1"/>
    </source>
</evidence>
<dbReference type="FunFam" id="2.40.37.10:FF:000006">
    <property type="entry name" value="Alanine racemase"/>
    <property type="match status" value="1"/>
</dbReference>
<dbReference type="AlphaFoldDB" id="A0A9D1EN53"/>
<dbReference type="Gene3D" id="3.20.20.10">
    <property type="entry name" value="Alanine racemase"/>
    <property type="match status" value="1"/>
</dbReference>
<comment type="pathway">
    <text evidence="5">Amino-acid biosynthesis; D-alanine biosynthesis; D-alanine from L-alanine: step 1/1.</text>
</comment>
<evidence type="ECO:0000313" key="10">
    <source>
        <dbReference type="Proteomes" id="UP000823982"/>
    </source>
</evidence>
<evidence type="ECO:0000256" key="5">
    <source>
        <dbReference type="HAMAP-Rule" id="MF_01201"/>
    </source>
</evidence>
<dbReference type="InterPro" id="IPR000821">
    <property type="entry name" value="Ala_racemase"/>
</dbReference>
<dbReference type="SUPFAM" id="SSF50621">
    <property type="entry name" value="Alanine racemase C-terminal domain-like"/>
    <property type="match status" value="1"/>
</dbReference>
<evidence type="ECO:0000256" key="1">
    <source>
        <dbReference type="ARBA" id="ARBA00000316"/>
    </source>
</evidence>
<dbReference type="PANTHER" id="PTHR30511">
    <property type="entry name" value="ALANINE RACEMASE"/>
    <property type="match status" value="1"/>
</dbReference>
<dbReference type="EC" id="5.1.1.1" evidence="5"/>
<name>A0A9D1EN53_9FIRM</name>
<comment type="caution">
    <text evidence="9">The sequence shown here is derived from an EMBL/GenBank/DDBJ whole genome shotgun (WGS) entry which is preliminary data.</text>
</comment>
<proteinExistence type="inferred from homology"/>
<dbReference type="HAMAP" id="MF_01201">
    <property type="entry name" value="Ala_racemase"/>
    <property type="match status" value="1"/>
</dbReference>
<dbReference type="GO" id="GO:0008784">
    <property type="term" value="F:alanine racemase activity"/>
    <property type="evidence" value="ECO:0007669"/>
    <property type="project" value="UniProtKB-UniRule"/>
</dbReference>
<gene>
    <name evidence="9" type="primary">alr</name>
    <name evidence="9" type="ORF">IAD01_01100</name>
</gene>
<dbReference type="InterPro" id="IPR029066">
    <property type="entry name" value="PLP-binding_barrel"/>
</dbReference>
<comment type="function">
    <text evidence="5">Catalyzes the interconversion of L-alanine and D-alanine. May also act on other amino acids.</text>
</comment>
<dbReference type="NCBIfam" id="TIGR00492">
    <property type="entry name" value="alr"/>
    <property type="match status" value="1"/>
</dbReference>
<evidence type="ECO:0000256" key="3">
    <source>
        <dbReference type="ARBA" id="ARBA00022898"/>
    </source>
</evidence>
<feature type="binding site" evidence="5 7">
    <location>
        <position position="141"/>
    </location>
    <ligand>
        <name>substrate</name>
    </ligand>
</feature>
<dbReference type="FunFam" id="3.20.20.10:FF:000002">
    <property type="entry name" value="Alanine racemase"/>
    <property type="match status" value="1"/>
</dbReference>
<accession>A0A9D1EN53</accession>